<dbReference type="Gene3D" id="3.20.20.60">
    <property type="entry name" value="Phosphoenolpyruvate-binding domains"/>
    <property type="match status" value="1"/>
</dbReference>
<evidence type="ECO:0000313" key="1">
    <source>
        <dbReference type="EMBL" id="KLK90573.1"/>
    </source>
</evidence>
<comment type="caution">
    <text evidence="1">The sequence shown here is derived from an EMBL/GenBank/DDBJ whole genome shotgun (WGS) entry which is preliminary data.</text>
</comment>
<dbReference type="CDD" id="cd00377">
    <property type="entry name" value="ICL_PEPM"/>
    <property type="match status" value="1"/>
</dbReference>
<dbReference type="InterPro" id="IPR015813">
    <property type="entry name" value="Pyrv/PenolPyrv_kinase-like_dom"/>
</dbReference>
<dbReference type="STRING" id="1225564.AA309_24865"/>
<dbReference type="PANTHER" id="PTHR42905:SF5">
    <property type="entry name" value="CARBOXYVINYL-CARBOXYPHOSPHONATE PHOSPHORYLMUTASE, CHLOROPLASTIC"/>
    <property type="match status" value="1"/>
</dbReference>
<evidence type="ECO:0000313" key="2">
    <source>
        <dbReference type="Proteomes" id="UP000035489"/>
    </source>
</evidence>
<dbReference type="EMBL" id="LCYG01000077">
    <property type="protein sequence ID" value="KLK90573.1"/>
    <property type="molecule type" value="Genomic_DNA"/>
</dbReference>
<dbReference type="RefSeq" id="WP_047191722.1">
    <property type="nucleotide sequence ID" value="NZ_LCYG01000077.1"/>
</dbReference>
<name>A0A0H1R604_9HYPH</name>
<dbReference type="AlphaFoldDB" id="A0A0H1R604"/>
<keyword evidence="2" id="KW-1185">Reference proteome</keyword>
<sequence>MHSTQKLKSILDRRAAVTIPGAANAMFARVIEDLGFEAVYVTGAGVANMHLGAPDIGLTTMTEVAEVVATIADAVSLPLIVDADTGFGNAVNMVRTIRTFERAGASGIQIEDQVFPKKCGHFSGKEVIPVGDMVQKIKAAVDSRRDQDLQIIARTDARAIEGFDRAMDRARAYIEAGADVTFVEAPTSLDELARIPRELSMPQVANIVYGGKTPDPGRERLAEMGFSIVLYANAALQVALKASYEVLGALKNEGSLGTVGNLLASFEERQRAVAKDQWDAHEARYRAEA</sequence>
<dbReference type="InterPro" id="IPR040442">
    <property type="entry name" value="Pyrv_kinase-like_dom_sf"/>
</dbReference>
<dbReference type="PATRIC" id="fig|1225564.3.peg.6469"/>
<dbReference type="SUPFAM" id="SSF51621">
    <property type="entry name" value="Phosphoenolpyruvate/pyruvate domain"/>
    <property type="match status" value="1"/>
</dbReference>
<proteinExistence type="predicted"/>
<dbReference type="InterPro" id="IPR039556">
    <property type="entry name" value="ICL/PEPM"/>
</dbReference>
<dbReference type="PANTHER" id="PTHR42905">
    <property type="entry name" value="PHOSPHOENOLPYRUVATE CARBOXYLASE"/>
    <property type="match status" value="1"/>
</dbReference>
<dbReference type="Proteomes" id="UP000035489">
    <property type="component" value="Unassembled WGS sequence"/>
</dbReference>
<dbReference type="GO" id="GO:0016833">
    <property type="term" value="F:oxo-acid-lyase activity"/>
    <property type="evidence" value="ECO:0007669"/>
    <property type="project" value="UniProtKB-ARBA"/>
</dbReference>
<reference evidence="1 2" key="1">
    <citation type="submission" date="2015-05" db="EMBL/GenBank/DDBJ databases">
        <title>Draft genome sequence of Microvirga vignae strain BR3299, a novel nitrogen fixing bacteria isolated from Brazil semi-aired region.</title>
        <authorList>
            <person name="Zilli J.E."/>
            <person name="Passos S.R."/>
            <person name="Leite J."/>
            <person name="Baldani J.I."/>
            <person name="Xavier G.R."/>
            <person name="Rumjaneck N.G."/>
            <person name="Simoes-Araujo J.L."/>
        </authorList>
    </citation>
    <scope>NUCLEOTIDE SEQUENCE [LARGE SCALE GENOMIC DNA]</scope>
    <source>
        <strain evidence="1 2">BR3299</strain>
    </source>
</reference>
<gene>
    <name evidence="1" type="ORF">AA309_24865</name>
</gene>
<accession>A0A0H1R604</accession>
<dbReference type="OrthoDB" id="9771433at2"/>
<dbReference type="Pfam" id="PF13714">
    <property type="entry name" value="PEP_mutase"/>
    <property type="match status" value="1"/>
</dbReference>
<protein>
    <submittedName>
        <fullName evidence="1">Carboxyvinyl-carboxyphosphonate phosphorylmutase</fullName>
    </submittedName>
</protein>
<organism evidence="1 2">
    <name type="scientific">Microvirga vignae</name>
    <dbReference type="NCBI Taxonomy" id="1225564"/>
    <lineage>
        <taxon>Bacteria</taxon>
        <taxon>Pseudomonadati</taxon>
        <taxon>Pseudomonadota</taxon>
        <taxon>Alphaproteobacteria</taxon>
        <taxon>Hyphomicrobiales</taxon>
        <taxon>Methylobacteriaceae</taxon>
        <taxon>Microvirga</taxon>
    </lineage>
</organism>